<organism evidence="1 2">
    <name type="scientific">Elysia marginata</name>
    <dbReference type="NCBI Taxonomy" id="1093978"/>
    <lineage>
        <taxon>Eukaryota</taxon>
        <taxon>Metazoa</taxon>
        <taxon>Spiralia</taxon>
        <taxon>Lophotrochozoa</taxon>
        <taxon>Mollusca</taxon>
        <taxon>Gastropoda</taxon>
        <taxon>Heterobranchia</taxon>
        <taxon>Euthyneura</taxon>
        <taxon>Panpulmonata</taxon>
        <taxon>Sacoglossa</taxon>
        <taxon>Placobranchoidea</taxon>
        <taxon>Plakobranchidae</taxon>
        <taxon>Elysia</taxon>
    </lineage>
</organism>
<dbReference type="EMBL" id="BMAT01008499">
    <property type="protein sequence ID" value="GFR86534.1"/>
    <property type="molecule type" value="Genomic_DNA"/>
</dbReference>
<evidence type="ECO:0000313" key="1">
    <source>
        <dbReference type="EMBL" id="GFR86534.1"/>
    </source>
</evidence>
<dbReference type="Proteomes" id="UP000762676">
    <property type="component" value="Unassembled WGS sequence"/>
</dbReference>
<proteinExistence type="predicted"/>
<accession>A0AAV4GMH7</accession>
<gene>
    <name evidence="1" type="ORF">ElyMa_004201200</name>
</gene>
<name>A0AAV4GMH7_9GAST</name>
<reference evidence="1 2" key="1">
    <citation type="journal article" date="2021" name="Elife">
        <title>Chloroplast acquisition without the gene transfer in kleptoplastic sea slugs, Plakobranchus ocellatus.</title>
        <authorList>
            <person name="Maeda T."/>
            <person name="Takahashi S."/>
            <person name="Yoshida T."/>
            <person name="Shimamura S."/>
            <person name="Takaki Y."/>
            <person name="Nagai Y."/>
            <person name="Toyoda A."/>
            <person name="Suzuki Y."/>
            <person name="Arimoto A."/>
            <person name="Ishii H."/>
            <person name="Satoh N."/>
            <person name="Nishiyama T."/>
            <person name="Hasebe M."/>
            <person name="Maruyama T."/>
            <person name="Minagawa J."/>
            <person name="Obokata J."/>
            <person name="Shigenobu S."/>
        </authorList>
    </citation>
    <scope>NUCLEOTIDE SEQUENCE [LARGE SCALE GENOMIC DNA]</scope>
</reference>
<evidence type="ECO:0000313" key="2">
    <source>
        <dbReference type="Proteomes" id="UP000762676"/>
    </source>
</evidence>
<protein>
    <submittedName>
        <fullName evidence="1">Uncharacterized protein</fullName>
    </submittedName>
</protein>
<keyword evidence="2" id="KW-1185">Reference proteome</keyword>
<sequence length="96" mass="10092">MTDKSNPAVKGRPQVGHKLVVEVEAKEGSVFAQPGLCFLLEGRDAGHVGLLKGLRAGDFNLSPDAEESAEATCVKMVEPSGVAAVDRPRLKVHSLA</sequence>
<comment type="caution">
    <text evidence="1">The sequence shown here is derived from an EMBL/GenBank/DDBJ whole genome shotgun (WGS) entry which is preliminary data.</text>
</comment>
<dbReference type="AlphaFoldDB" id="A0AAV4GMH7"/>